<dbReference type="SUPFAM" id="SSF56281">
    <property type="entry name" value="Metallo-hydrolase/oxidoreductase"/>
    <property type="match status" value="1"/>
</dbReference>
<dbReference type="EMBL" id="JACRTB010000021">
    <property type="protein sequence ID" value="MBC8577092.1"/>
    <property type="molecule type" value="Genomic_DNA"/>
</dbReference>
<name>A0ABR7NMP9_9FIRM</name>
<comment type="caution">
    <text evidence="1">The sequence shown here is derived from an EMBL/GenBank/DDBJ whole genome shotgun (WGS) entry which is preliminary data.</text>
</comment>
<reference evidence="1 2" key="1">
    <citation type="submission" date="2020-08" db="EMBL/GenBank/DDBJ databases">
        <title>Genome public.</title>
        <authorList>
            <person name="Liu C."/>
            <person name="Sun Q."/>
        </authorList>
    </citation>
    <scope>NUCLEOTIDE SEQUENCE [LARGE SCALE GENOMIC DNA]</scope>
    <source>
        <strain evidence="1 2">BX1</strain>
    </source>
</reference>
<protein>
    <recommendedName>
        <fullName evidence="3">MBL fold metallo-hydrolase</fullName>
    </recommendedName>
</protein>
<keyword evidence="2" id="KW-1185">Reference proteome</keyword>
<dbReference type="RefSeq" id="WP_262400557.1">
    <property type="nucleotide sequence ID" value="NZ_JACRTB010000021.1"/>
</dbReference>
<dbReference type="Gene3D" id="3.60.15.10">
    <property type="entry name" value="Ribonuclease Z/Hydroxyacylglutathione hydrolase-like"/>
    <property type="match status" value="1"/>
</dbReference>
<evidence type="ECO:0000313" key="2">
    <source>
        <dbReference type="Proteomes" id="UP000658131"/>
    </source>
</evidence>
<gene>
    <name evidence="1" type="ORF">H8717_11825</name>
</gene>
<sequence length="240" mass="26966">MPRCTVTLSANAGAVLELNRVRIWLDLLHTEKTENFSTVGPELQRRMLQCEAFAHPDLIFFTHCHPDHYSRALTGQALKLWPDATLVLPRQEFARQITLSRPVERLDLPGCSVRFGRLPHEGARYAGVPHYGCVIEAEGFAALIAGDCEVASPLLAQLIGDTPIDLALLDFPWVTLRKGREFLEREIRPRHLLVFHLPFAGDDRAGYRAAAARMIGRLEGIPDVRLLQDPLQREEILSPP</sequence>
<dbReference type="Proteomes" id="UP000658131">
    <property type="component" value="Unassembled WGS sequence"/>
</dbReference>
<organism evidence="1 2">
    <name type="scientific">Yanshouia hominis</name>
    <dbReference type="NCBI Taxonomy" id="2763673"/>
    <lineage>
        <taxon>Bacteria</taxon>
        <taxon>Bacillati</taxon>
        <taxon>Bacillota</taxon>
        <taxon>Clostridia</taxon>
        <taxon>Eubacteriales</taxon>
        <taxon>Oscillospiraceae</taxon>
        <taxon>Yanshouia</taxon>
    </lineage>
</organism>
<evidence type="ECO:0008006" key="3">
    <source>
        <dbReference type="Google" id="ProtNLM"/>
    </source>
</evidence>
<evidence type="ECO:0000313" key="1">
    <source>
        <dbReference type="EMBL" id="MBC8577092.1"/>
    </source>
</evidence>
<proteinExistence type="predicted"/>
<accession>A0ABR7NMP9</accession>
<dbReference type="InterPro" id="IPR036866">
    <property type="entry name" value="RibonucZ/Hydroxyglut_hydro"/>
</dbReference>